<dbReference type="SUPFAM" id="SSF54523">
    <property type="entry name" value="Pili subunits"/>
    <property type="match status" value="1"/>
</dbReference>
<dbReference type="GO" id="GO:0009306">
    <property type="term" value="P:protein secretion"/>
    <property type="evidence" value="ECO:0007669"/>
    <property type="project" value="InterPro"/>
</dbReference>
<comment type="subcellular location">
    <subcellularLocation>
        <location evidence="1">Cell inner membrane</location>
    </subcellularLocation>
</comment>
<keyword evidence="1" id="KW-1003">Cell membrane</keyword>
<dbReference type="InterPro" id="IPR005628">
    <property type="entry name" value="GspK"/>
</dbReference>
<organism evidence="4 5">
    <name type="scientific">Pseudomonas brassicacearum</name>
    <dbReference type="NCBI Taxonomy" id="930166"/>
    <lineage>
        <taxon>Bacteria</taxon>
        <taxon>Pseudomonadati</taxon>
        <taxon>Pseudomonadota</taxon>
        <taxon>Gammaproteobacteria</taxon>
        <taxon>Pseudomonadales</taxon>
        <taxon>Pseudomonadaceae</taxon>
        <taxon>Pseudomonas</taxon>
    </lineage>
</organism>
<gene>
    <name evidence="4" type="ORF">BK659_04310</name>
</gene>
<dbReference type="PANTHER" id="PTHR38831:SF1">
    <property type="entry name" value="TYPE II SECRETION SYSTEM PROTEIN K-RELATED"/>
    <property type="match status" value="1"/>
</dbReference>
<keyword evidence="1" id="KW-0813">Transport</keyword>
<evidence type="ECO:0000313" key="5">
    <source>
        <dbReference type="Proteomes" id="UP000286071"/>
    </source>
</evidence>
<proteinExistence type="inferred from homology"/>
<sequence length="287" mass="31951">MSRQRGVALISVLLVMSLALLLMGGMLRNHRLVVKSTAQQLHQVQLRQLGFSGERWALQRLRHPEMQASRSVNLAQVWAQAKPPFEVEDGTLHIRVEDLAARFNLSVLLAGGQIDLLAQQRWIRLLALLQIRNPELERLATSHFGALTDLSQLRVWPGVDGEVLRRLQPMVALLPRNASLNINTASQQQLMTLDGMTEATARALVQQRPAQGYRSVQAFVEDPLLAGLELGSHGLGLGSRWFRITVDVAVGQSRLQLVSEVELDAKTRQVNVVQRRFLTSLTSESSS</sequence>
<dbReference type="Gene3D" id="1.10.40.60">
    <property type="entry name" value="EpsJ-like"/>
    <property type="match status" value="1"/>
</dbReference>
<dbReference type="Gene3D" id="3.30.1300.30">
    <property type="entry name" value="GSPII I/J protein-like"/>
    <property type="match status" value="1"/>
</dbReference>
<dbReference type="RefSeq" id="WP_123423918.1">
    <property type="nucleotide sequence ID" value="NZ_MOBJ01000003.1"/>
</dbReference>
<dbReference type="PANTHER" id="PTHR38831">
    <property type="entry name" value="TYPE II SECRETION SYSTEM PROTEIN K"/>
    <property type="match status" value="1"/>
</dbReference>
<dbReference type="OrthoDB" id="5293133at2"/>
<keyword evidence="2" id="KW-0812">Transmembrane</keyword>
<dbReference type="SUPFAM" id="SSF158544">
    <property type="entry name" value="GspK insert domain-like"/>
    <property type="match status" value="2"/>
</dbReference>
<keyword evidence="1 2" id="KW-0472">Membrane</keyword>
<dbReference type="EMBL" id="MOBJ01000003">
    <property type="protein sequence ID" value="RON10741.1"/>
    <property type="molecule type" value="Genomic_DNA"/>
</dbReference>
<evidence type="ECO:0000313" key="4">
    <source>
        <dbReference type="EMBL" id="RON10741.1"/>
    </source>
</evidence>
<dbReference type="Proteomes" id="UP000286071">
    <property type="component" value="Unassembled WGS sequence"/>
</dbReference>
<comment type="similarity">
    <text evidence="1">Belongs to the GSP K family.</text>
</comment>
<reference evidence="4 5" key="1">
    <citation type="submission" date="2016-10" db="EMBL/GenBank/DDBJ databases">
        <title>Comparative genome analysis of multiple Pseudomonas spp. focuses on biocontrol and plant growth promoting traits.</title>
        <authorList>
            <person name="Tao X.-Y."/>
            <person name="Taylor C.G."/>
        </authorList>
    </citation>
    <scope>NUCLEOTIDE SEQUENCE [LARGE SCALE GENOMIC DNA]</scope>
    <source>
        <strain evidence="4 5">48H11</strain>
    </source>
</reference>
<dbReference type="GO" id="GO:0005886">
    <property type="term" value="C:plasma membrane"/>
    <property type="evidence" value="ECO:0007669"/>
    <property type="project" value="UniProtKB-SubCell"/>
</dbReference>
<dbReference type="InterPro" id="IPR045584">
    <property type="entry name" value="Pilin-like"/>
</dbReference>
<dbReference type="PIRSF" id="PIRSF002786">
    <property type="entry name" value="XcpX"/>
    <property type="match status" value="1"/>
</dbReference>
<feature type="transmembrane region" description="Helical" evidence="2">
    <location>
        <begin position="7"/>
        <end position="27"/>
    </location>
</feature>
<dbReference type="InterPro" id="IPR049179">
    <property type="entry name" value="T2SSK_SAM-like_2nd"/>
</dbReference>
<protein>
    <recommendedName>
        <fullName evidence="1">Type II secretion system protein K</fullName>
    </recommendedName>
</protein>
<keyword evidence="2" id="KW-1133">Transmembrane helix</keyword>
<dbReference type="AlphaFoldDB" id="A0A423HBY8"/>
<evidence type="ECO:0000259" key="3">
    <source>
        <dbReference type="Pfam" id="PF03934"/>
    </source>
</evidence>
<dbReference type="InterPro" id="IPR038072">
    <property type="entry name" value="GspK_central_sf"/>
</dbReference>
<evidence type="ECO:0000256" key="2">
    <source>
        <dbReference type="SAM" id="Phobius"/>
    </source>
</evidence>
<feature type="domain" description="T2SS protein K second SAM-like" evidence="3">
    <location>
        <begin position="180"/>
        <end position="229"/>
    </location>
</feature>
<keyword evidence="1" id="KW-0997">Cell inner membrane</keyword>
<name>A0A423HBY8_9PSED</name>
<accession>A0A423HBY8</accession>
<evidence type="ECO:0000256" key="1">
    <source>
        <dbReference type="PIRNR" id="PIRNR002786"/>
    </source>
</evidence>
<comment type="caution">
    <text evidence="4">The sequence shown here is derived from an EMBL/GenBank/DDBJ whole genome shotgun (WGS) entry which is preliminary data.</text>
</comment>
<dbReference type="Pfam" id="PF03934">
    <property type="entry name" value="T2SSK"/>
    <property type="match status" value="1"/>
</dbReference>